<dbReference type="PANTHER" id="PTHR45138">
    <property type="entry name" value="REGULATORY COMPONENTS OF SENSORY TRANSDUCTION SYSTEM"/>
    <property type="match status" value="1"/>
</dbReference>
<keyword evidence="7 9" id="KW-0472">Membrane</keyword>
<feature type="transmembrane region" description="Helical" evidence="9">
    <location>
        <begin position="269"/>
        <end position="288"/>
    </location>
</feature>
<evidence type="ECO:0000256" key="9">
    <source>
        <dbReference type="SAM" id="Phobius"/>
    </source>
</evidence>
<feature type="transmembrane region" description="Helical" evidence="9">
    <location>
        <begin position="97"/>
        <end position="119"/>
    </location>
</feature>
<feature type="transmembrane region" description="Helical" evidence="9">
    <location>
        <begin position="246"/>
        <end position="262"/>
    </location>
</feature>
<evidence type="ECO:0000256" key="5">
    <source>
        <dbReference type="ARBA" id="ARBA00022692"/>
    </source>
</evidence>
<dbReference type="GO" id="GO:0005886">
    <property type="term" value="C:plasma membrane"/>
    <property type="evidence" value="ECO:0007669"/>
    <property type="project" value="UniProtKB-SubCell"/>
</dbReference>
<dbReference type="InterPro" id="IPR000160">
    <property type="entry name" value="GGDEF_dom"/>
</dbReference>
<dbReference type="Gene3D" id="3.30.70.270">
    <property type="match status" value="1"/>
</dbReference>
<dbReference type="STRING" id="445710.ATSB10_18410"/>
<comment type="cofactor">
    <cofactor evidence="1">
        <name>Mg(2+)</name>
        <dbReference type="ChEBI" id="CHEBI:18420"/>
    </cofactor>
</comment>
<keyword evidence="5 9" id="KW-0812">Transmembrane</keyword>
<comment type="catalytic activity">
    <reaction evidence="8">
        <text>2 GTP = 3',3'-c-di-GMP + 2 diphosphate</text>
        <dbReference type="Rhea" id="RHEA:24898"/>
        <dbReference type="ChEBI" id="CHEBI:33019"/>
        <dbReference type="ChEBI" id="CHEBI:37565"/>
        <dbReference type="ChEBI" id="CHEBI:58805"/>
        <dbReference type="EC" id="2.7.7.65"/>
    </reaction>
</comment>
<dbReference type="GO" id="GO:0052621">
    <property type="term" value="F:diguanylate cyclase activity"/>
    <property type="evidence" value="ECO:0007669"/>
    <property type="project" value="UniProtKB-EC"/>
</dbReference>
<keyword evidence="12" id="KW-1185">Reference proteome</keyword>
<dbReference type="CDD" id="cd01949">
    <property type="entry name" value="GGDEF"/>
    <property type="match status" value="1"/>
</dbReference>
<keyword evidence="4" id="KW-1003">Cell membrane</keyword>
<proteinExistence type="predicted"/>
<feature type="transmembrane region" description="Helical" evidence="9">
    <location>
        <begin position="21"/>
        <end position="42"/>
    </location>
</feature>
<dbReference type="OrthoDB" id="9803824at2"/>
<dbReference type="FunFam" id="3.30.70.270:FF:000001">
    <property type="entry name" value="Diguanylate cyclase domain protein"/>
    <property type="match status" value="1"/>
</dbReference>
<feature type="transmembrane region" description="Helical" evidence="9">
    <location>
        <begin position="294"/>
        <end position="317"/>
    </location>
</feature>
<evidence type="ECO:0000256" key="6">
    <source>
        <dbReference type="ARBA" id="ARBA00022989"/>
    </source>
</evidence>
<dbReference type="PANTHER" id="PTHR45138:SF9">
    <property type="entry name" value="DIGUANYLATE CYCLASE DGCM-RELATED"/>
    <property type="match status" value="1"/>
</dbReference>
<dbReference type="InterPro" id="IPR007895">
    <property type="entry name" value="MASE1"/>
</dbReference>
<dbReference type="InterPro" id="IPR043128">
    <property type="entry name" value="Rev_trsase/Diguanyl_cyclase"/>
</dbReference>
<feature type="domain" description="GGDEF" evidence="10">
    <location>
        <begin position="356"/>
        <end position="485"/>
    </location>
</feature>
<dbReference type="RefSeq" id="WP_063672237.1">
    <property type="nucleotide sequence ID" value="NZ_CP014841.1"/>
</dbReference>
<evidence type="ECO:0000256" key="1">
    <source>
        <dbReference type="ARBA" id="ARBA00001946"/>
    </source>
</evidence>
<evidence type="ECO:0000256" key="7">
    <source>
        <dbReference type="ARBA" id="ARBA00023136"/>
    </source>
</evidence>
<reference evidence="11 12" key="1">
    <citation type="submission" date="2016-02" db="EMBL/GenBank/DDBJ databases">
        <title>Complete genome sequencing and analysis of ATSB10, Dyella thiooxydans isolated from rhizosphere soil of sunflower (Helianthus annuus L.).</title>
        <authorList>
            <person name="Lee Y."/>
            <person name="Hwangbo K."/>
            <person name="Chung H."/>
            <person name="Yoo J."/>
            <person name="Kim K.Y."/>
            <person name="Sa T.M."/>
            <person name="Um Y."/>
            <person name="Madhaiyan M."/>
        </authorList>
    </citation>
    <scope>NUCLEOTIDE SEQUENCE [LARGE SCALE GENOMIC DNA]</scope>
    <source>
        <strain evidence="11 12">ATSB10</strain>
    </source>
</reference>
<dbReference type="PATRIC" id="fig|445710.3.peg.1839"/>
<gene>
    <name evidence="11" type="ORF">ATSB10_18410</name>
</gene>
<dbReference type="AlphaFoldDB" id="A0A161J2I9"/>
<evidence type="ECO:0000313" key="11">
    <source>
        <dbReference type="EMBL" id="AND69295.1"/>
    </source>
</evidence>
<evidence type="ECO:0000256" key="3">
    <source>
        <dbReference type="ARBA" id="ARBA00012528"/>
    </source>
</evidence>
<feature type="transmembrane region" description="Helical" evidence="9">
    <location>
        <begin position="131"/>
        <end position="154"/>
    </location>
</feature>
<dbReference type="NCBIfam" id="TIGR00254">
    <property type="entry name" value="GGDEF"/>
    <property type="match status" value="1"/>
</dbReference>
<dbReference type="SMART" id="SM00267">
    <property type="entry name" value="GGDEF"/>
    <property type="match status" value="1"/>
</dbReference>
<protein>
    <recommendedName>
        <fullName evidence="3">diguanylate cyclase</fullName>
        <ecNumber evidence="3">2.7.7.65</ecNumber>
    </recommendedName>
</protein>
<dbReference type="KEGG" id="dtx:ATSB10_18410"/>
<dbReference type="EC" id="2.7.7.65" evidence="3"/>
<dbReference type="InterPro" id="IPR029787">
    <property type="entry name" value="Nucleotide_cyclase"/>
</dbReference>
<dbReference type="PROSITE" id="PS50887">
    <property type="entry name" value="GGDEF"/>
    <property type="match status" value="1"/>
</dbReference>
<evidence type="ECO:0000256" key="8">
    <source>
        <dbReference type="ARBA" id="ARBA00034247"/>
    </source>
</evidence>
<dbReference type="Proteomes" id="UP000077255">
    <property type="component" value="Chromosome"/>
</dbReference>
<dbReference type="EMBL" id="CP014841">
    <property type="protein sequence ID" value="AND69295.1"/>
    <property type="molecule type" value="Genomic_DNA"/>
</dbReference>
<dbReference type="SUPFAM" id="SSF55073">
    <property type="entry name" value="Nucleotide cyclase"/>
    <property type="match status" value="1"/>
</dbReference>
<evidence type="ECO:0000259" key="10">
    <source>
        <dbReference type="PROSITE" id="PS50887"/>
    </source>
</evidence>
<evidence type="ECO:0000256" key="2">
    <source>
        <dbReference type="ARBA" id="ARBA00004651"/>
    </source>
</evidence>
<evidence type="ECO:0000313" key="12">
    <source>
        <dbReference type="Proteomes" id="UP000077255"/>
    </source>
</evidence>
<keyword evidence="6 9" id="KW-1133">Transmembrane helix</keyword>
<comment type="subcellular location">
    <subcellularLocation>
        <location evidence="2">Cell membrane</location>
        <topology evidence="2">Multi-pass membrane protein</topology>
    </subcellularLocation>
</comment>
<name>A0A161J2I9_9GAMM</name>
<evidence type="ECO:0000256" key="4">
    <source>
        <dbReference type="ARBA" id="ARBA00022475"/>
    </source>
</evidence>
<accession>A0A161J2I9</accession>
<feature type="transmembrane region" description="Helical" evidence="9">
    <location>
        <begin position="72"/>
        <end position="91"/>
    </location>
</feature>
<feature type="transmembrane region" description="Helical" evidence="9">
    <location>
        <begin position="174"/>
        <end position="198"/>
    </location>
</feature>
<sequence length="485" mass="52510">MEQNHFGRLRALAHLGAGRSAAFRYVALAVSWLVLWRLSALMQYDPHASLWFPPAGLSLAALLVMGWRALPVLVPCAIAVTFWIDRIYGTHFPTRELLASGVLFATVHCLSYGLGALVMRRTIRRNASPSTPTVVTTFLLVSALASLCATVLGIRALEATGMIAPSTPSLWLPWWIGDLAGALVLTPLFVGLLSWRYPQIEPWLGGLSFLPQSRGSGSYAGKLALEILAVVAVLAADAYFHSPETAFAMFFLILPQMWVVYTESPFRGALSIALVSTAIAVLVALFGITRDALVYQFAICVIAASAYFGFAVPALVAQNRHLSELASTDGLTGAATKTHFFECSERELADSRSQGLPVSLLVMDIDRFKAINDGYGHAAGDQILLNLVRTLRHQLRQSDLIGRFGGDEFMVLLPGLALDRAEATAERLRRALTELRMPGPDLGLSVSFGVAAIGDGESIMEAFRRADERLLAAKRSPRAADETVT</sequence>
<dbReference type="Pfam" id="PF05231">
    <property type="entry name" value="MASE1"/>
    <property type="match status" value="1"/>
</dbReference>
<organism evidence="11 12">
    <name type="scientific">Dyella thiooxydans</name>
    <dbReference type="NCBI Taxonomy" id="445710"/>
    <lineage>
        <taxon>Bacteria</taxon>
        <taxon>Pseudomonadati</taxon>
        <taxon>Pseudomonadota</taxon>
        <taxon>Gammaproteobacteria</taxon>
        <taxon>Lysobacterales</taxon>
        <taxon>Rhodanobacteraceae</taxon>
        <taxon>Dyella</taxon>
    </lineage>
</organism>
<dbReference type="Pfam" id="PF00990">
    <property type="entry name" value="GGDEF"/>
    <property type="match status" value="1"/>
</dbReference>
<dbReference type="InterPro" id="IPR050469">
    <property type="entry name" value="Diguanylate_Cyclase"/>
</dbReference>